<comment type="caution">
    <text evidence="1">The sequence shown here is derived from an EMBL/GenBank/DDBJ whole genome shotgun (WGS) entry which is preliminary data.</text>
</comment>
<dbReference type="RefSeq" id="WP_010991151.1">
    <property type="nucleotide sequence ID" value="NC_021827.1"/>
</dbReference>
<dbReference type="AlphaFoldDB" id="A0A3T1YTG9"/>
<evidence type="ECO:0000313" key="1">
    <source>
        <dbReference type="EMBL" id="EDO0985750.1"/>
    </source>
</evidence>
<gene>
    <name evidence="1" type="ORF">FV747_07075</name>
</gene>
<dbReference type="EMBL" id="AANEHK010000005">
    <property type="protein sequence ID" value="EDO0985750.1"/>
    <property type="molecule type" value="Genomic_DNA"/>
</dbReference>
<dbReference type="Gene3D" id="3.30.1910.20">
    <property type="entry name" value="asparaginyl-tRNA synthetase, N-terminal domain"/>
    <property type="match status" value="1"/>
</dbReference>
<dbReference type="Proteomes" id="UP000467536">
    <property type="component" value="Unassembled WGS sequence"/>
</dbReference>
<dbReference type="SUPFAM" id="SSF51126">
    <property type="entry name" value="Pectin lyase-like"/>
    <property type="match status" value="1"/>
</dbReference>
<dbReference type="InterPro" id="IPR011050">
    <property type="entry name" value="Pectin_lyase_fold/virulence"/>
</dbReference>
<sequence length="342" mass="37893">MRDLNRLDDLLQGYEFMKKINDNWEIIENGLNLSDYEIEHLRKRITNLVIASGGNSSNEVVDLRVSKLQNKIFELAKDRLDSDLDSLADSLKNMMTRITSIELTNEQVLYMLNRLYGLDAGSIEVYVDSVSGDDTAGTGEKNKPFKTINKATMNFPRVFNSNTLRLWINPGRYDEDVIIPPLSGVTLYILSSNYETVDPAAGPTTCQIRSISVSDTSGYIYIAGIEQTNTAGTTKNYFIKAIRCGFVRITKCRMAFNTKAIDPFTAVFIDACSADVNGCYFASQNVDVRGYNTARVEVQNTTHGAKSAIGLYPQSADIFNLNSGTWEADTPTKLSGGGVVRT</sequence>
<accession>A0A3T1YTG9</accession>
<proteinExistence type="predicted"/>
<organism evidence="1 2">
    <name type="scientific">Listeria monocytogenes</name>
    <dbReference type="NCBI Taxonomy" id="1639"/>
    <lineage>
        <taxon>Bacteria</taxon>
        <taxon>Bacillati</taxon>
        <taxon>Bacillota</taxon>
        <taxon>Bacilli</taxon>
        <taxon>Bacillales</taxon>
        <taxon>Listeriaceae</taxon>
        <taxon>Listeria</taxon>
    </lineage>
</organism>
<reference evidence="1 2" key="1">
    <citation type="submission" date="2019-08" db="EMBL/GenBank/DDBJ databases">
        <authorList>
            <person name="Ashton P.M."/>
            <person name="Dallman T."/>
            <person name="Nair S."/>
            <person name="De Pinna E."/>
            <person name="Peters T."/>
            <person name="Grant K."/>
        </authorList>
    </citation>
    <scope>NUCLEOTIDE SEQUENCE [LARGE SCALE GENOMIC DNA]</scope>
    <source>
        <strain evidence="1 2">788324</strain>
    </source>
</reference>
<evidence type="ECO:0000313" key="2">
    <source>
        <dbReference type="Proteomes" id="UP000467536"/>
    </source>
</evidence>
<protein>
    <submittedName>
        <fullName evidence="1">Uncharacterized protein</fullName>
    </submittedName>
</protein>
<name>A0A3T1YTG9_LISMN</name>